<feature type="binding site" evidence="4">
    <location>
        <position position="302"/>
    </location>
    <ligand>
        <name>FAD</name>
        <dbReference type="ChEBI" id="CHEBI:57692"/>
    </ligand>
</feature>
<keyword evidence="2" id="KW-0285">Flavoprotein</keyword>
<reference evidence="8 9" key="1">
    <citation type="journal article" date="2018" name="Int. J. Syst. Evol. Microbiol.">
        <title>Glycomyces paridis sp. nov., isolated from the medicinal plant Paris polyphylla.</title>
        <authorList>
            <person name="Fang X.M."/>
            <person name="Bai J.L."/>
            <person name="Su J."/>
            <person name="Zhao L.L."/>
            <person name="Liu H.Y."/>
            <person name="Ma B.P."/>
            <person name="Zhang Y.Q."/>
            <person name="Yu L.Y."/>
        </authorList>
    </citation>
    <scope>NUCLEOTIDE SEQUENCE [LARGE SCALE GENOMIC DNA]</scope>
    <source>
        <strain evidence="8 9">CPCC 204357</strain>
    </source>
</reference>
<sequence>MAERVDVVVVGLGPGGESAAGALARAGLSVVGVERRLVGGECPYYGCIPTKMMVRGADALAEARRVPDLAGAAEVSPDFGAVARRIRDEATDDWNDQAAADRLTEAGGRLVRGEAAITGPGTVRVGDQEFNAAKAIILNTGTEPAVPPIDGLAGTPFWTNREAVAATETPESLIVLGGGAIGLEMAQAFSRFGTRVTVVEAAERLLSLEEPESGDLVAKVFEAEGLTVHTGTAIESVAHDGGTFTVTGGDLRLQAERLLVATGRRPQFAGLGLESIGVDASGRSLATDEHLRIADGVYAVGDITGKGAFTHMSMYQAAIVTDHVLGKDRLGAEYHAVPRVTFTDPEIGAVGLTERQARDQGLDVATAISDLPASSRGWIHKTGNDGFVKLVADTDRAILVGATSAGPTGGETLSMLTLAVHERTPLARLRTMIYAYPTFHRAVEDALTRLPGA</sequence>
<name>A0A4S8PNZ5_9ACTN</name>
<gene>
    <name evidence="8" type="ORF">E9998_03230</name>
</gene>
<accession>A0A4S8PNZ5</accession>
<dbReference type="PIRSF" id="PIRSF000350">
    <property type="entry name" value="Mercury_reductase_MerA"/>
    <property type="match status" value="1"/>
</dbReference>
<evidence type="ECO:0000256" key="1">
    <source>
        <dbReference type="ARBA" id="ARBA00007532"/>
    </source>
</evidence>
<dbReference type="InterPro" id="IPR016156">
    <property type="entry name" value="FAD/NAD-linked_Rdtase_dimer_sf"/>
</dbReference>
<organism evidence="8 9">
    <name type="scientific">Glycomyces paridis</name>
    <dbReference type="NCBI Taxonomy" id="2126555"/>
    <lineage>
        <taxon>Bacteria</taxon>
        <taxon>Bacillati</taxon>
        <taxon>Actinomycetota</taxon>
        <taxon>Actinomycetes</taxon>
        <taxon>Glycomycetales</taxon>
        <taxon>Glycomycetaceae</taxon>
        <taxon>Glycomyces</taxon>
    </lineage>
</organism>
<dbReference type="Gene3D" id="3.30.390.30">
    <property type="match status" value="1"/>
</dbReference>
<evidence type="ECO:0000256" key="5">
    <source>
        <dbReference type="PIRSR" id="PIRSR000350-4"/>
    </source>
</evidence>
<dbReference type="SUPFAM" id="SSF51905">
    <property type="entry name" value="FAD/NAD(P)-binding domain"/>
    <property type="match status" value="1"/>
</dbReference>
<keyword evidence="9" id="KW-1185">Reference proteome</keyword>
<dbReference type="InterPro" id="IPR036188">
    <property type="entry name" value="FAD/NAD-bd_sf"/>
</dbReference>
<dbReference type="PANTHER" id="PTHR43014:SF2">
    <property type="entry name" value="MERCURIC REDUCTASE"/>
    <property type="match status" value="1"/>
</dbReference>
<dbReference type="InterPro" id="IPR023753">
    <property type="entry name" value="FAD/NAD-binding_dom"/>
</dbReference>
<dbReference type="Gene3D" id="3.50.50.60">
    <property type="entry name" value="FAD/NAD(P)-binding domain"/>
    <property type="match status" value="2"/>
</dbReference>
<evidence type="ECO:0000313" key="9">
    <source>
        <dbReference type="Proteomes" id="UP000305792"/>
    </source>
</evidence>
<dbReference type="OrthoDB" id="9800167at2"/>
<feature type="binding site" evidence="4">
    <location>
        <position position="51"/>
    </location>
    <ligand>
        <name>FAD</name>
        <dbReference type="ChEBI" id="CHEBI:57692"/>
    </ligand>
</feature>
<comment type="caution">
    <text evidence="8">The sequence shown here is derived from an EMBL/GenBank/DDBJ whole genome shotgun (WGS) entry which is preliminary data.</text>
</comment>
<feature type="binding site" evidence="4">
    <location>
        <begin position="177"/>
        <end position="184"/>
    </location>
    <ligand>
        <name>NAD(+)</name>
        <dbReference type="ChEBI" id="CHEBI:57540"/>
    </ligand>
</feature>
<comment type="similarity">
    <text evidence="1">Belongs to the class-I pyridine nucleotide-disulfide oxidoreductase family.</text>
</comment>
<dbReference type="InterPro" id="IPR004099">
    <property type="entry name" value="Pyr_nucl-diS_OxRdtase_dimer"/>
</dbReference>
<dbReference type="PRINTS" id="PR00368">
    <property type="entry name" value="FADPNR"/>
</dbReference>
<dbReference type="Pfam" id="PF02852">
    <property type="entry name" value="Pyr_redox_dim"/>
    <property type="match status" value="1"/>
</dbReference>
<feature type="disulfide bond" description="Redox-active" evidence="5">
    <location>
        <begin position="42"/>
        <end position="47"/>
    </location>
</feature>
<evidence type="ECO:0000256" key="2">
    <source>
        <dbReference type="ARBA" id="ARBA00022630"/>
    </source>
</evidence>
<dbReference type="PRINTS" id="PR00411">
    <property type="entry name" value="PNDRDTASEI"/>
</dbReference>
<dbReference type="Proteomes" id="UP000305792">
    <property type="component" value="Unassembled WGS sequence"/>
</dbReference>
<dbReference type="PANTHER" id="PTHR43014">
    <property type="entry name" value="MERCURIC REDUCTASE"/>
    <property type="match status" value="1"/>
</dbReference>
<keyword evidence="4" id="KW-0520">NAD</keyword>
<dbReference type="EMBL" id="STGX01000002">
    <property type="protein sequence ID" value="THV31392.1"/>
    <property type="molecule type" value="Genomic_DNA"/>
</dbReference>
<evidence type="ECO:0000313" key="8">
    <source>
        <dbReference type="EMBL" id="THV31392.1"/>
    </source>
</evidence>
<feature type="binding site" evidence="4">
    <location>
        <position position="263"/>
    </location>
    <ligand>
        <name>NAD(+)</name>
        <dbReference type="ChEBI" id="CHEBI:57540"/>
    </ligand>
</feature>
<dbReference type="SUPFAM" id="SSF55424">
    <property type="entry name" value="FAD/NAD-linked reductases, dimerisation (C-terminal) domain"/>
    <property type="match status" value="1"/>
</dbReference>
<dbReference type="GO" id="GO:0003955">
    <property type="term" value="F:NAD(P)H dehydrogenase (quinone) activity"/>
    <property type="evidence" value="ECO:0007669"/>
    <property type="project" value="TreeGrafter"/>
</dbReference>
<dbReference type="GO" id="GO:0050660">
    <property type="term" value="F:flavin adenine dinucleotide binding"/>
    <property type="evidence" value="ECO:0007669"/>
    <property type="project" value="TreeGrafter"/>
</dbReference>
<feature type="domain" description="FAD/NAD(P)-binding" evidence="7">
    <location>
        <begin position="6"/>
        <end position="317"/>
    </location>
</feature>
<dbReference type="AlphaFoldDB" id="A0A4S8PNZ5"/>
<keyword evidence="3 4" id="KW-0274">FAD</keyword>
<feature type="domain" description="Pyridine nucleotide-disulphide oxidoreductase dimerisation" evidence="6">
    <location>
        <begin position="337"/>
        <end position="446"/>
    </location>
</feature>
<protein>
    <submittedName>
        <fullName evidence="8">NAD(P)/FAD-dependent oxidoreductase</fullName>
    </submittedName>
</protein>
<evidence type="ECO:0000259" key="7">
    <source>
        <dbReference type="Pfam" id="PF07992"/>
    </source>
</evidence>
<evidence type="ECO:0000256" key="4">
    <source>
        <dbReference type="PIRSR" id="PIRSR000350-3"/>
    </source>
</evidence>
<comment type="cofactor">
    <cofactor evidence="4">
        <name>FAD</name>
        <dbReference type="ChEBI" id="CHEBI:57692"/>
    </cofactor>
    <text evidence="4">Binds 1 FAD per subunit.</text>
</comment>
<dbReference type="Pfam" id="PF07992">
    <property type="entry name" value="Pyr_redox_2"/>
    <property type="match status" value="1"/>
</dbReference>
<feature type="binding site" evidence="4">
    <location>
        <position position="200"/>
    </location>
    <ligand>
        <name>NAD(+)</name>
        <dbReference type="ChEBI" id="CHEBI:57540"/>
    </ligand>
</feature>
<evidence type="ECO:0000256" key="3">
    <source>
        <dbReference type="ARBA" id="ARBA00022827"/>
    </source>
</evidence>
<dbReference type="InterPro" id="IPR001100">
    <property type="entry name" value="Pyr_nuc-diS_OxRdtase"/>
</dbReference>
<keyword evidence="4" id="KW-0547">Nucleotide-binding</keyword>
<evidence type="ECO:0000259" key="6">
    <source>
        <dbReference type="Pfam" id="PF02852"/>
    </source>
</evidence>
<dbReference type="RefSeq" id="WP_136528265.1">
    <property type="nucleotide sequence ID" value="NZ_STGX01000002.1"/>
</dbReference>
<proteinExistence type="inferred from homology"/>